<feature type="domain" description="L,D-TPase catalytic" evidence="7">
    <location>
        <begin position="171"/>
        <end position="355"/>
    </location>
</feature>
<evidence type="ECO:0000256" key="4">
    <source>
        <dbReference type="ARBA" id="ARBA00022984"/>
    </source>
</evidence>
<evidence type="ECO:0000313" key="8">
    <source>
        <dbReference type="EMBL" id="QDG51076.1"/>
    </source>
</evidence>
<evidence type="ECO:0000256" key="3">
    <source>
        <dbReference type="ARBA" id="ARBA00022960"/>
    </source>
</evidence>
<dbReference type="SUPFAM" id="SSF47090">
    <property type="entry name" value="PGBD-like"/>
    <property type="match status" value="1"/>
</dbReference>
<comment type="pathway">
    <text evidence="1 6">Cell wall biogenesis; peptidoglycan biosynthesis.</text>
</comment>
<dbReference type="GO" id="GO:0071555">
    <property type="term" value="P:cell wall organization"/>
    <property type="evidence" value="ECO:0007669"/>
    <property type="project" value="UniProtKB-UniRule"/>
</dbReference>
<keyword evidence="9" id="KW-1185">Reference proteome</keyword>
<dbReference type="Proteomes" id="UP000315995">
    <property type="component" value="Chromosome"/>
</dbReference>
<name>A0A4Y6PRY0_PERCE</name>
<dbReference type="PANTHER" id="PTHR41533">
    <property type="entry name" value="L,D-TRANSPEPTIDASE HI_1667-RELATED"/>
    <property type="match status" value="1"/>
</dbReference>
<evidence type="ECO:0000256" key="6">
    <source>
        <dbReference type="PROSITE-ProRule" id="PRU01373"/>
    </source>
</evidence>
<dbReference type="InterPro" id="IPR038063">
    <property type="entry name" value="Transpep_catalytic_dom"/>
</dbReference>
<dbReference type="Gene3D" id="2.40.440.10">
    <property type="entry name" value="L,D-transpeptidase catalytic domain-like"/>
    <property type="match status" value="1"/>
</dbReference>
<dbReference type="CDD" id="cd16913">
    <property type="entry name" value="YkuD_like"/>
    <property type="match status" value="1"/>
</dbReference>
<dbReference type="GO" id="GO:0008360">
    <property type="term" value="P:regulation of cell shape"/>
    <property type="evidence" value="ECO:0007669"/>
    <property type="project" value="UniProtKB-UniRule"/>
</dbReference>
<keyword evidence="3 6" id="KW-0133">Cell shape</keyword>
<dbReference type="Pfam" id="PF03734">
    <property type="entry name" value="YkuD"/>
    <property type="match status" value="1"/>
</dbReference>
<evidence type="ECO:0000313" key="9">
    <source>
        <dbReference type="Proteomes" id="UP000315995"/>
    </source>
</evidence>
<organism evidence="8 9">
    <name type="scientific">Persicimonas caeni</name>
    <dbReference type="NCBI Taxonomy" id="2292766"/>
    <lineage>
        <taxon>Bacteria</taxon>
        <taxon>Deltaproteobacteria</taxon>
        <taxon>Bradymonadales</taxon>
        <taxon>Bradymonadaceae</taxon>
        <taxon>Persicimonas</taxon>
    </lineage>
</organism>
<dbReference type="SUPFAM" id="SSF141523">
    <property type="entry name" value="L,D-transpeptidase catalytic domain-like"/>
    <property type="match status" value="1"/>
</dbReference>
<dbReference type="GO" id="GO:0016740">
    <property type="term" value="F:transferase activity"/>
    <property type="evidence" value="ECO:0007669"/>
    <property type="project" value="UniProtKB-KW"/>
</dbReference>
<dbReference type="Gene3D" id="1.10.101.10">
    <property type="entry name" value="PGBD-like superfamily/PGBD"/>
    <property type="match status" value="1"/>
</dbReference>
<feature type="active site" description="Proton donor/acceptor" evidence="6">
    <location>
        <position position="308"/>
    </location>
</feature>
<keyword evidence="4 6" id="KW-0573">Peptidoglycan synthesis</keyword>
<dbReference type="UniPathway" id="UPA00219"/>
<sequence>MSDACAFIETMAQSSHMRDAAATVRLMAVLLWGIAVAGLPSVVFAQPYAGPDALERAHKRLQWQAKNGGWTRVPDGEILRSGSEGTRVLELRERLVETGDLVRWWSAPPDRYTGDVAEAVRHFQRRHGLRVDGVVGPETLRELNTPIDERITQVEENLQKQRDLLAKNQKHYVLVNVPDFHLFLVEEGRVRLDMAVVVGKDGWRTPAMQDEIEHVVFNPTWSVPASIVEEELAPKIATDPNFFERNNMIVLDLRNGSKERVDVDGLDVDWKNFDPRSFPYLIRQQPGPANPMGQIKFMFPNSRGIYLHGTPMDHLFEERFRAFSHGCVRVEDPVALAAALLDDEPGWTEERIEKLTHTEKTRQVDLDEHVPVHIVYWTAFVDEDGTLHFR</sequence>
<proteinExistence type="predicted"/>
<accession>A0A4Y6PRY0</accession>
<reference evidence="8 9" key="1">
    <citation type="submission" date="2019-06" db="EMBL/GenBank/DDBJ databases">
        <title>Persicimonas caeni gen. nov., sp. nov., a predatory bacterium isolated from solar saltern.</title>
        <authorList>
            <person name="Wang S."/>
        </authorList>
    </citation>
    <scope>NUCLEOTIDE SEQUENCE [LARGE SCALE GENOMIC DNA]</scope>
    <source>
        <strain evidence="8 9">YN101</strain>
    </source>
</reference>
<dbReference type="GO" id="GO:0009252">
    <property type="term" value="P:peptidoglycan biosynthetic process"/>
    <property type="evidence" value="ECO:0007669"/>
    <property type="project" value="UniProtKB-UniPathway"/>
</dbReference>
<dbReference type="InterPro" id="IPR002477">
    <property type="entry name" value="Peptidoglycan-bd-like"/>
</dbReference>
<gene>
    <name evidence="8" type="ORF">FIV42_10120</name>
</gene>
<dbReference type="InterPro" id="IPR052905">
    <property type="entry name" value="LD-transpeptidase_YkuD-like"/>
</dbReference>
<evidence type="ECO:0000256" key="1">
    <source>
        <dbReference type="ARBA" id="ARBA00004752"/>
    </source>
</evidence>
<dbReference type="PROSITE" id="PS52029">
    <property type="entry name" value="LD_TPASE"/>
    <property type="match status" value="1"/>
</dbReference>
<evidence type="ECO:0000256" key="5">
    <source>
        <dbReference type="ARBA" id="ARBA00023316"/>
    </source>
</evidence>
<accession>A0A5B8Y4W3</accession>
<dbReference type="PANTHER" id="PTHR41533:SF2">
    <property type="entry name" value="BLR7131 PROTEIN"/>
    <property type="match status" value="1"/>
</dbReference>
<keyword evidence="2" id="KW-0808">Transferase</keyword>
<dbReference type="InterPro" id="IPR036366">
    <property type="entry name" value="PGBDSf"/>
</dbReference>
<feature type="active site" description="Nucleophile" evidence="6">
    <location>
        <position position="327"/>
    </location>
</feature>
<protein>
    <recommendedName>
        <fullName evidence="7">L,D-TPase catalytic domain-containing protein</fullName>
    </recommendedName>
</protein>
<keyword evidence="5 6" id="KW-0961">Cell wall biogenesis/degradation</keyword>
<dbReference type="RefSeq" id="WP_141197561.1">
    <property type="nucleotide sequence ID" value="NZ_CP041186.1"/>
</dbReference>
<dbReference type="InterPro" id="IPR036365">
    <property type="entry name" value="PGBD-like_sf"/>
</dbReference>
<evidence type="ECO:0000256" key="2">
    <source>
        <dbReference type="ARBA" id="ARBA00022679"/>
    </source>
</evidence>
<evidence type="ECO:0000259" key="7">
    <source>
        <dbReference type="PROSITE" id="PS52029"/>
    </source>
</evidence>
<dbReference type="AlphaFoldDB" id="A0A4Y6PRY0"/>
<dbReference type="EMBL" id="CP041186">
    <property type="protein sequence ID" value="QDG51076.1"/>
    <property type="molecule type" value="Genomic_DNA"/>
</dbReference>
<dbReference type="OrthoDB" id="9778545at2"/>
<dbReference type="Pfam" id="PF01471">
    <property type="entry name" value="PG_binding_1"/>
    <property type="match status" value="1"/>
</dbReference>
<dbReference type="InterPro" id="IPR005490">
    <property type="entry name" value="LD_TPept_cat_dom"/>
</dbReference>